<dbReference type="Proteomes" id="UP000589896">
    <property type="component" value="Unassembled WGS sequence"/>
</dbReference>
<reference evidence="2 3" key="1">
    <citation type="submission" date="2020-07" db="EMBL/GenBank/DDBJ databases">
        <title>isolation of Luteimonas sp. SJ-16.</title>
        <authorList>
            <person name="Huang X.-X."/>
            <person name="Xu L."/>
            <person name="Sun J.-Q."/>
        </authorList>
    </citation>
    <scope>NUCLEOTIDE SEQUENCE [LARGE SCALE GENOMIC DNA]</scope>
    <source>
        <strain evidence="2 3">SJ-16</strain>
    </source>
</reference>
<gene>
    <name evidence="2" type="ORF">H0E82_13650</name>
</gene>
<dbReference type="InterPro" id="IPR022742">
    <property type="entry name" value="Hydrolase_4"/>
</dbReference>
<proteinExistence type="predicted"/>
<keyword evidence="3" id="KW-1185">Reference proteome</keyword>
<accession>A0A7Z0QS88</accession>
<dbReference type="Gene3D" id="3.40.50.1820">
    <property type="entry name" value="alpha/beta hydrolase"/>
    <property type="match status" value="1"/>
</dbReference>
<dbReference type="Pfam" id="PF12146">
    <property type="entry name" value="Hydrolase_4"/>
    <property type="match status" value="1"/>
</dbReference>
<dbReference type="AlphaFoldDB" id="A0A7Z0QS88"/>
<evidence type="ECO:0000313" key="2">
    <source>
        <dbReference type="EMBL" id="NYZ63793.1"/>
    </source>
</evidence>
<sequence length="272" mass="29292">MVAGDGHRFELIARVPDDARRTLLWLPAMGVPAKHYLPFAERLAARGIAVVLHEWRGIGSSALRAGRGVDWGYRELLELDIAASERWASTIAGDVARVIGGHSLGGQLACCRLAIEPGAAQALWLVASGAPYWRGFPPPQRYGLPPLYRFMAWLARTRGVLPGRRLRFAGNEAPGVIADWSRTGLTGRYAAAGLGLDLEAALARVDVDVRAACLEADWLGPASSLQVLLDKLDTRRSPAIGSFDANALGVRADHFAWMSRPDILAAWLAGDG</sequence>
<dbReference type="EMBL" id="JACCJZ010000020">
    <property type="protein sequence ID" value="NYZ63793.1"/>
    <property type="molecule type" value="Genomic_DNA"/>
</dbReference>
<name>A0A7Z0QS88_9GAMM</name>
<comment type="caution">
    <text evidence="2">The sequence shown here is derived from an EMBL/GenBank/DDBJ whole genome shotgun (WGS) entry which is preliminary data.</text>
</comment>
<dbReference type="GO" id="GO:0016787">
    <property type="term" value="F:hydrolase activity"/>
    <property type="evidence" value="ECO:0007669"/>
    <property type="project" value="UniProtKB-KW"/>
</dbReference>
<organism evidence="2 3">
    <name type="scientific">Luteimonas deserti</name>
    <dbReference type="NCBI Taxonomy" id="2752306"/>
    <lineage>
        <taxon>Bacteria</taxon>
        <taxon>Pseudomonadati</taxon>
        <taxon>Pseudomonadota</taxon>
        <taxon>Gammaproteobacteria</taxon>
        <taxon>Lysobacterales</taxon>
        <taxon>Lysobacteraceae</taxon>
        <taxon>Luteimonas</taxon>
    </lineage>
</organism>
<evidence type="ECO:0000259" key="1">
    <source>
        <dbReference type="Pfam" id="PF12146"/>
    </source>
</evidence>
<evidence type="ECO:0000313" key="3">
    <source>
        <dbReference type="Proteomes" id="UP000589896"/>
    </source>
</evidence>
<keyword evidence="2" id="KW-0378">Hydrolase</keyword>
<dbReference type="SUPFAM" id="SSF53474">
    <property type="entry name" value="alpha/beta-Hydrolases"/>
    <property type="match status" value="1"/>
</dbReference>
<dbReference type="InterPro" id="IPR029058">
    <property type="entry name" value="AB_hydrolase_fold"/>
</dbReference>
<dbReference type="InterPro" id="IPR017208">
    <property type="entry name" value="UCP037442_abhydr"/>
</dbReference>
<protein>
    <submittedName>
        <fullName evidence="2">Alpha/beta fold hydrolase</fullName>
    </submittedName>
</protein>
<feature type="domain" description="Serine aminopeptidase S33" evidence="1">
    <location>
        <begin position="19"/>
        <end position="155"/>
    </location>
</feature>
<dbReference type="PIRSF" id="PIRSF037442">
    <property type="entry name" value="UCP037442_abhydr"/>
    <property type="match status" value="1"/>
</dbReference>